<feature type="compositionally biased region" description="Basic and acidic residues" evidence="1">
    <location>
        <begin position="58"/>
        <end position="68"/>
    </location>
</feature>
<feature type="region of interest" description="Disordered" evidence="1">
    <location>
        <begin position="16"/>
        <end position="37"/>
    </location>
</feature>
<comment type="caution">
    <text evidence="2">The sequence shown here is derived from an EMBL/GenBank/DDBJ whole genome shotgun (WGS) entry which is preliminary data.</text>
</comment>
<gene>
    <name evidence="2" type="ORF">HMPREF9440_00484</name>
</gene>
<accession>H3KCN1</accession>
<evidence type="ECO:0000313" key="3">
    <source>
        <dbReference type="Proteomes" id="UP000004956"/>
    </source>
</evidence>
<dbReference type="EMBL" id="AFBQ01000057">
    <property type="protein sequence ID" value="EHY32122.1"/>
    <property type="molecule type" value="Genomic_DNA"/>
</dbReference>
<proteinExistence type="predicted"/>
<reference evidence="2 3" key="1">
    <citation type="submission" date="2011-11" db="EMBL/GenBank/DDBJ databases">
        <authorList>
            <person name="Weinstock G."/>
            <person name="Sodergren E."/>
            <person name="Clifton S."/>
            <person name="Fulton L."/>
            <person name="Fulton B."/>
            <person name="Courtney L."/>
            <person name="Fronick C."/>
            <person name="Harrison M."/>
            <person name="Strong C."/>
            <person name="Farmer C."/>
            <person name="Delahaunty K."/>
            <person name="Markovic C."/>
            <person name="Hall O."/>
            <person name="Minx P."/>
            <person name="Tomlinson C."/>
            <person name="Mitreva M."/>
            <person name="Hou S."/>
            <person name="Chen J."/>
            <person name="Wollam A."/>
            <person name="Pepin K.H."/>
            <person name="Johnson M."/>
            <person name="Bhonagiri V."/>
            <person name="Zhang X."/>
            <person name="Suruliraj S."/>
            <person name="Warren W."/>
            <person name="Chinwalla A."/>
            <person name="Mardis E.R."/>
            <person name="Wilson R.K."/>
        </authorList>
    </citation>
    <scope>NUCLEOTIDE SEQUENCE [LARGE SCALE GENOMIC DNA]</scope>
    <source>
        <strain evidence="2 3">YIT 11816</strain>
    </source>
</reference>
<dbReference type="Proteomes" id="UP000004956">
    <property type="component" value="Unassembled WGS sequence"/>
</dbReference>
<dbReference type="AlphaFoldDB" id="H3KCN1"/>
<evidence type="ECO:0000256" key="1">
    <source>
        <dbReference type="SAM" id="MobiDB-lite"/>
    </source>
</evidence>
<feature type="region of interest" description="Disordered" evidence="1">
    <location>
        <begin position="54"/>
        <end position="92"/>
    </location>
</feature>
<dbReference type="PATRIC" id="fig|762967.3.peg.402"/>
<name>H3KCN1_9BURK</name>
<organism evidence="2 3">
    <name type="scientific">Sutterella parvirubra YIT 11816</name>
    <dbReference type="NCBI Taxonomy" id="762967"/>
    <lineage>
        <taxon>Bacteria</taxon>
        <taxon>Pseudomonadati</taxon>
        <taxon>Pseudomonadota</taxon>
        <taxon>Betaproteobacteria</taxon>
        <taxon>Burkholderiales</taxon>
        <taxon>Sutterellaceae</taxon>
        <taxon>Sutterella</taxon>
    </lineage>
</organism>
<dbReference type="HOGENOM" id="CLU_2412081_0_0_4"/>
<sequence>MVCSFGRCGSARRRADRIRGFGPKPGAPRRPRVNQRLWRDPPRETVAAATFAGGINPRIKESPEERSLGRGPGAAQGWPWSVGTAEDGRGWS</sequence>
<evidence type="ECO:0000313" key="2">
    <source>
        <dbReference type="EMBL" id="EHY32122.1"/>
    </source>
</evidence>
<protein>
    <submittedName>
        <fullName evidence="2">Uncharacterized protein</fullName>
    </submittedName>
</protein>
<keyword evidence="3" id="KW-1185">Reference proteome</keyword>